<dbReference type="InterPro" id="IPR006059">
    <property type="entry name" value="SBP"/>
</dbReference>
<dbReference type="SUPFAM" id="SSF53850">
    <property type="entry name" value="Periplasmic binding protein-like II"/>
    <property type="match status" value="1"/>
</dbReference>
<feature type="chain" id="PRO_5046622003" evidence="1">
    <location>
        <begin position="21"/>
        <end position="414"/>
    </location>
</feature>
<dbReference type="PANTHER" id="PTHR43649">
    <property type="entry name" value="ARABINOSE-BINDING PROTEIN-RELATED"/>
    <property type="match status" value="1"/>
</dbReference>
<keyword evidence="3" id="KW-1185">Reference proteome</keyword>
<dbReference type="Proteomes" id="UP000682403">
    <property type="component" value="Unassembled WGS sequence"/>
</dbReference>
<dbReference type="Pfam" id="PF01547">
    <property type="entry name" value="SBP_bac_1"/>
    <property type="match status" value="1"/>
</dbReference>
<organism evidence="2 3">
    <name type="scientific">Metabacillus flavus</name>
    <dbReference type="NCBI Taxonomy" id="2823519"/>
    <lineage>
        <taxon>Bacteria</taxon>
        <taxon>Bacillati</taxon>
        <taxon>Bacillota</taxon>
        <taxon>Bacilli</taxon>
        <taxon>Bacillales</taxon>
        <taxon>Bacillaceae</taxon>
        <taxon>Metabacillus</taxon>
    </lineage>
</organism>
<comment type="caution">
    <text evidence="2">The sequence shown here is derived from an EMBL/GenBank/DDBJ whole genome shotgun (WGS) entry which is preliminary data.</text>
</comment>
<feature type="signal peptide" evidence="1">
    <location>
        <begin position="1"/>
        <end position="20"/>
    </location>
</feature>
<dbReference type="Gene3D" id="3.40.190.10">
    <property type="entry name" value="Periplasmic binding protein-like II"/>
    <property type="match status" value="2"/>
</dbReference>
<dbReference type="EMBL" id="JAGVRK010000001">
    <property type="protein sequence ID" value="MBS2967978.1"/>
    <property type="molecule type" value="Genomic_DNA"/>
</dbReference>
<gene>
    <name evidence="2" type="ORF">J9317_04205</name>
</gene>
<evidence type="ECO:0000313" key="3">
    <source>
        <dbReference type="Proteomes" id="UP000682403"/>
    </source>
</evidence>
<accession>A0ABS5LB79</accession>
<dbReference type="RefSeq" id="WP_211556630.1">
    <property type="nucleotide sequence ID" value="NZ_JAGVRK010000001.1"/>
</dbReference>
<protein>
    <submittedName>
        <fullName evidence="2">Extracellular solute-binding protein</fullName>
    </submittedName>
</protein>
<proteinExistence type="predicted"/>
<dbReference type="PROSITE" id="PS51257">
    <property type="entry name" value="PROKAR_LIPOPROTEIN"/>
    <property type="match status" value="1"/>
</dbReference>
<dbReference type="InterPro" id="IPR050490">
    <property type="entry name" value="Bact_solute-bd_prot1"/>
</dbReference>
<sequence>MKKWAGLLFAASLALTGCSAGTSGNSENGGEKEKISFIHWRGEDTKVFNELISQFEEKNPNIDVEMNVFPSDQYQTLAQTKLMDGTVGDVFASFPGAQFQSIAKANLYTDLTDSKAVKQYQPQYIKAGQKDGKQLAVPYQLVYNMPLYNKELFEKYGLTPPKNWEEFLSVSKKLQDNGITPIAFAGADIGAGQFMNTMVMNNAPDDKTITGLEKGDSKLTEEWWVKTLTQIKELQDKGAFQKDALGTKQDTAVALFAQEKAAMLATGSYSIATVKSLNPDIKVQLLAPITVPEGEAKWEGIHTTTFMLGINNRSKHKEAAEKFIEFLSEPEHASDYANQTAQHVTVNEVKYESEDLKETAVWADKKTRFQPRFLIENLDVQKAVVNSIQDTLSGTSPEEAASKAQKIIDQTINK</sequence>
<reference evidence="2 3" key="1">
    <citation type="submission" date="2021-04" db="EMBL/GenBank/DDBJ databases">
        <title>Metabacillus sp. strain KIGAM252 whole genome sequence.</title>
        <authorList>
            <person name="Seo M.-J."/>
            <person name="Cho E.-S."/>
            <person name="Hwang C.Y."/>
            <person name="Yoon D.J."/>
        </authorList>
    </citation>
    <scope>NUCLEOTIDE SEQUENCE [LARGE SCALE GENOMIC DNA]</scope>
    <source>
        <strain evidence="2 3">KIGAM252</strain>
    </source>
</reference>
<evidence type="ECO:0000256" key="1">
    <source>
        <dbReference type="SAM" id="SignalP"/>
    </source>
</evidence>
<evidence type="ECO:0000313" key="2">
    <source>
        <dbReference type="EMBL" id="MBS2967978.1"/>
    </source>
</evidence>
<name>A0ABS5LB79_9BACI</name>
<keyword evidence="1" id="KW-0732">Signal</keyword>